<dbReference type="SUPFAM" id="SSF110997">
    <property type="entry name" value="Sporulation related repeat"/>
    <property type="match status" value="1"/>
</dbReference>
<dbReference type="InterPro" id="IPR009009">
    <property type="entry name" value="RlpA-like_DPBB"/>
</dbReference>
<comment type="function">
    <text evidence="4">Lytic transglycosylase with a strong preference for naked glycan strands that lack stem peptides.</text>
</comment>
<keyword evidence="4" id="KW-0472">Membrane</keyword>
<dbReference type="Gene3D" id="3.30.70.1070">
    <property type="entry name" value="Sporulation related repeat"/>
    <property type="match status" value="1"/>
</dbReference>
<evidence type="ECO:0000313" key="8">
    <source>
        <dbReference type="EMBL" id="MCX2977802.1"/>
    </source>
</evidence>
<evidence type="ECO:0000256" key="6">
    <source>
        <dbReference type="SAM" id="SignalP"/>
    </source>
</evidence>
<dbReference type="Pfam" id="PF05036">
    <property type="entry name" value="SPOR"/>
    <property type="match status" value="1"/>
</dbReference>
<dbReference type="PANTHER" id="PTHR34183:SF1">
    <property type="entry name" value="ENDOLYTIC PEPTIDOGLYCAN TRANSGLYCOSYLASE RLPA"/>
    <property type="match status" value="1"/>
</dbReference>
<dbReference type="CDD" id="cd22268">
    <property type="entry name" value="DPBB_RlpA-like"/>
    <property type="match status" value="1"/>
</dbReference>
<dbReference type="PROSITE" id="PS51257">
    <property type="entry name" value="PROKAR_LIPOPROTEIN"/>
    <property type="match status" value="1"/>
</dbReference>
<comment type="caution">
    <text evidence="8">The sequence shown here is derived from an EMBL/GenBank/DDBJ whole genome shotgun (WGS) entry which is preliminary data.</text>
</comment>
<feature type="signal peptide" evidence="6">
    <location>
        <begin position="1"/>
        <end position="18"/>
    </location>
</feature>
<keyword evidence="4" id="KW-0449">Lipoprotein</keyword>
<dbReference type="RefSeq" id="WP_279249509.1">
    <property type="nucleotide sequence ID" value="NZ_SHNO01000001.1"/>
</dbReference>
<dbReference type="PANTHER" id="PTHR34183">
    <property type="entry name" value="ENDOLYTIC PEPTIDOGLYCAN TRANSGLYCOSYLASE RLPA"/>
    <property type="match status" value="1"/>
</dbReference>
<organism evidence="8 9">
    <name type="scientific">Candidatus Marimicrobium litorale</name>
    <dbReference type="NCBI Taxonomy" id="2518991"/>
    <lineage>
        <taxon>Bacteria</taxon>
        <taxon>Pseudomonadati</taxon>
        <taxon>Pseudomonadota</taxon>
        <taxon>Gammaproteobacteria</taxon>
        <taxon>Cellvibrionales</taxon>
        <taxon>Halieaceae</taxon>
        <taxon>Marimicrobium</taxon>
    </lineage>
</organism>
<proteinExistence type="inferred from homology"/>
<name>A0ABT3T6A0_9GAMM</name>
<dbReference type="EC" id="4.2.2.-" evidence="4"/>
<dbReference type="SUPFAM" id="SSF50685">
    <property type="entry name" value="Barwin-like endoglucanases"/>
    <property type="match status" value="1"/>
</dbReference>
<comment type="similarity">
    <text evidence="4 5">Belongs to the RlpA family.</text>
</comment>
<feature type="chain" id="PRO_5046429201" description="Endolytic peptidoglycan transglycosylase RlpA" evidence="6">
    <location>
        <begin position="19"/>
        <end position="281"/>
    </location>
</feature>
<evidence type="ECO:0000259" key="7">
    <source>
        <dbReference type="PROSITE" id="PS51724"/>
    </source>
</evidence>
<dbReference type="HAMAP" id="MF_02071">
    <property type="entry name" value="RlpA"/>
    <property type="match status" value="1"/>
</dbReference>
<evidence type="ECO:0000256" key="5">
    <source>
        <dbReference type="RuleBase" id="RU003495"/>
    </source>
</evidence>
<dbReference type="Pfam" id="PF03330">
    <property type="entry name" value="DPBB_1"/>
    <property type="match status" value="1"/>
</dbReference>
<evidence type="ECO:0000313" key="9">
    <source>
        <dbReference type="Proteomes" id="UP001143304"/>
    </source>
</evidence>
<dbReference type="InterPro" id="IPR007730">
    <property type="entry name" value="SPOR-like_dom"/>
</dbReference>
<sequence>MQRSSLAALVAIAGLVAACTVEQTRSPDTSEASAMGEKTPSLSRYTVEQDHAPIKGIVAQNVPDAEVRPDPILPLGNGSPYVIDGLSYTVLKEYENYSAQGIASWYGAKFSGHRTSNGELYDLYKPSAAHKSLPIPSFARVTNLENGKSIVVRVNDRGPFHEDRLIDLSYAAAVKLGYMEKGTARVEVEVIPVPGVQDRRDPIYGDYRFLQMGAFGDEALAAALRAELEPLLSAPVFVSPVDIGGRMLYRVRVGPVDDARHLVAVQQILDERGYQPGQPLP</sequence>
<keyword evidence="2 4" id="KW-0456">Lyase</keyword>
<keyword evidence="9" id="KW-1185">Reference proteome</keyword>
<keyword evidence="1 6" id="KW-0732">Signal</keyword>
<dbReference type="InterPro" id="IPR034718">
    <property type="entry name" value="RlpA"/>
</dbReference>
<evidence type="ECO:0000256" key="1">
    <source>
        <dbReference type="ARBA" id="ARBA00022729"/>
    </source>
</evidence>
<evidence type="ECO:0000256" key="2">
    <source>
        <dbReference type="ARBA" id="ARBA00023239"/>
    </source>
</evidence>
<dbReference type="Gene3D" id="2.40.40.10">
    <property type="entry name" value="RlpA-like domain"/>
    <property type="match status" value="1"/>
</dbReference>
<feature type="domain" description="SPOR" evidence="7">
    <location>
        <begin position="202"/>
        <end position="281"/>
    </location>
</feature>
<dbReference type="InterPro" id="IPR036908">
    <property type="entry name" value="RlpA-like_sf"/>
</dbReference>
<dbReference type="InterPro" id="IPR036680">
    <property type="entry name" value="SPOR-like_sf"/>
</dbReference>
<reference evidence="8" key="1">
    <citation type="submission" date="2019-02" db="EMBL/GenBank/DDBJ databases">
        <authorList>
            <person name="Li S.-H."/>
        </authorList>
    </citation>
    <scope>NUCLEOTIDE SEQUENCE</scope>
    <source>
        <strain evidence="8">IMCC11814</strain>
    </source>
</reference>
<evidence type="ECO:0000256" key="4">
    <source>
        <dbReference type="HAMAP-Rule" id="MF_02071"/>
    </source>
</evidence>
<comment type="subcellular location">
    <subcellularLocation>
        <location evidence="4">Cell membrane</location>
        <topology evidence="4">Lipid-anchor</topology>
    </subcellularLocation>
</comment>
<dbReference type="NCBIfam" id="TIGR00413">
    <property type="entry name" value="rlpA"/>
    <property type="match status" value="1"/>
</dbReference>
<accession>A0ABT3T6A0</accession>
<dbReference type="EMBL" id="SHNO01000001">
    <property type="protein sequence ID" value="MCX2977802.1"/>
    <property type="molecule type" value="Genomic_DNA"/>
</dbReference>
<keyword evidence="4" id="KW-1003">Cell membrane</keyword>
<keyword evidence="3 4" id="KW-0961">Cell wall biogenesis/degradation</keyword>
<dbReference type="Proteomes" id="UP001143304">
    <property type="component" value="Unassembled WGS sequence"/>
</dbReference>
<evidence type="ECO:0000256" key="3">
    <source>
        <dbReference type="ARBA" id="ARBA00023316"/>
    </source>
</evidence>
<dbReference type="InterPro" id="IPR012997">
    <property type="entry name" value="RplA"/>
</dbReference>
<keyword evidence="4" id="KW-0564">Palmitate</keyword>
<protein>
    <recommendedName>
        <fullName evidence="4">Endolytic peptidoglycan transglycosylase RlpA</fullName>
        <ecNumber evidence="4">4.2.2.-</ecNumber>
    </recommendedName>
</protein>
<gene>
    <name evidence="4" type="primary">rlpA</name>
    <name evidence="8" type="ORF">EYC82_10600</name>
</gene>
<dbReference type="PROSITE" id="PS51724">
    <property type="entry name" value="SPOR"/>
    <property type="match status" value="1"/>
</dbReference>